<comment type="caution">
    <text evidence="4">The sequence shown here is derived from an EMBL/GenBank/DDBJ whole genome shotgun (WGS) entry which is preliminary data.</text>
</comment>
<dbReference type="Proteomes" id="UP000469292">
    <property type="component" value="Unassembled WGS sequence"/>
</dbReference>
<evidence type="ECO:0000256" key="2">
    <source>
        <dbReference type="ARBA" id="ARBA00022679"/>
    </source>
</evidence>
<dbReference type="CDD" id="cd00761">
    <property type="entry name" value="Glyco_tranf_GTA_type"/>
    <property type="match status" value="1"/>
</dbReference>
<dbReference type="EMBL" id="VYSG01000003">
    <property type="protein sequence ID" value="NEG70362.1"/>
    <property type="molecule type" value="Genomic_DNA"/>
</dbReference>
<keyword evidence="5" id="KW-1185">Reference proteome</keyword>
<dbReference type="PANTHER" id="PTHR22916">
    <property type="entry name" value="GLYCOSYLTRANSFERASE"/>
    <property type="match status" value="1"/>
</dbReference>
<gene>
    <name evidence="4" type="ORF">F6S87_07105</name>
</gene>
<name>A0A6I5NNT1_9BIFI</name>
<accession>A0A6I5NNT1</accession>
<evidence type="ECO:0000313" key="5">
    <source>
        <dbReference type="Proteomes" id="UP000469292"/>
    </source>
</evidence>
<dbReference type="AlphaFoldDB" id="A0A6I5NNT1"/>
<feature type="domain" description="Glycosyltransferase 2-like" evidence="3">
    <location>
        <begin position="28"/>
        <end position="190"/>
    </location>
</feature>
<sequence length="373" mass="42487">MISQTRLRESSHWRRRKLTKRTDGPLVTVIAPVYNVERFLDYFLKTVTEQTYRNLEILLVNDGSPDASGDICRQWAQHDNRIIVVDKPNGGSASARNVAAQCARGEYLIFVDPDDWLESTMIETMVANALREDAQLSVIASWDEFDDGNRYSQFPLGEYSVMDSAAAFREINVGRLGVAMWNKLVRRDLFFTGDTGPIEPLFHFNEEWRGGEDVEASYWAIDAATTIVYDTQRLYHYRIRSDSLSESPHVSLSGALAAQKMLDLVNIKYPSSVPYAQYGYMKAVGGALNQWKRGATATEKEDRLLRKLETELRPFIRANFKKVRLALAQAGAPMPKERCIQFLALGWCTPAYTAMLRFYRWCRPGRTRRGAGI</sequence>
<dbReference type="GO" id="GO:0016757">
    <property type="term" value="F:glycosyltransferase activity"/>
    <property type="evidence" value="ECO:0007669"/>
    <property type="project" value="UniProtKB-KW"/>
</dbReference>
<dbReference type="Gene3D" id="3.90.550.10">
    <property type="entry name" value="Spore Coat Polysaccharide Biosynthesis Protein SpsA, Chain A"/>
    <property type="match status" value="1"/>
</dbReference>
<dbReference type="SUPFAM" id="SSF53448">
    <property type="entry name" value="Nucleotide-diphospho-sugar transferases"/>
    <property type="match status" value="1"/>
</dbReference>
<dbReference type="PANTHER" id="PTHR22916:SF51">
    <property type="entry name" value="GLYCOSYLTRANSFERASE EPSH-RELATED"/>
    <property type="match status" value="1"/>
</dbReference>
<reference evidence="4 5" key="1">
    <citation type="submission" date="2019-09" db="EMBL/GenBank/DDBJ databases">
        <title>Phylogenetic characterization of a novel taxon of the genus Bifidobacterium: Bifidobacterium choloepi sp. nov.</title>
        <authorList>
            <person name="Modesto M."/>
            <person name="Satti M."/>
        </authorList>
    </citation>
    <scope>NUCLEOTIDE SEQUENCE [LARGE SCALE GENOMIC DNA]</scope>
    <source>
        <strain evidence="4 5">BRDM6</strain>
    </source>
</reference>
<keyword evidence="1" id="KW-0328">Glycosyltransferase</keyword>
<organism evidence="4 5">
    <name type="scientific">Bifidobacterium choloepi</name>
    <dbReference type="NCBI Taxonomy" id="2614131"/>
    <lineage>
        <taxon>Bacteria</taxon>
        <taxon>Bacillati</taxon>
        <taxon>Actinomycetota</taxon>
        <taxon>Actinomycetes</taxon>
        <taxon>Bifidobacteriales</taxon>
        <taxon>Bifidobacteriaceae</taxon>
        <taxon>Bifidobacterium</taxon>
    </lineage>
</organism>
<dbReference type="Pfam" id="PF00535">
    <property type="entry name" value="Glycos_transf_2"/>
    <property type="match status" value="1"/>
</dbReference>
<proteinExistence type="predicted"/>
<evidence type="ECO:0000259" key="3">
    <source>
        <dbReference type="Pfam" id="PF00535"/>
    </source>
</evidence>
<evidence type="ECO:0000313" key="4">
    <source>
        <dbReference type="EMBL" id="NEG70362.1"/>
    </source>
</evidence>
<keyword evidence="2 4" id="KW-0808">Transferase</keyword>
<dbReference type="InterPro" id="IPR001173">
    <property type="entry name" value="Glyco_trans_2-like"/>
</dbReference>
<dbReference type="InterPro" id="IPR029044">
    <property type="entry name" value="Nucleotide-diphossugar_trans"/>
</dbReference>
<protein>
    <submittedName>
        <fullName evidence="4">Glycosyltransferase</fullName>
    </submittedName>
</protein>
<evidence type="ECO:0000256" key="1">
    <source>
        <dbReference type="ARBA" id="ARBA00022676"/>
    </source>
</evidence>